<dbReference type="GO" id="GO:0016829">
    <property type="term" value="F:lyase activity"/>
    <property type="evidence" value="ECO:0007669"/>
    <property type="project" value="UniProtKB-KW"/>
</dbReference>
<evidence type="ECO:0000313" key="2">
    <source>
        <dbReference type="EMBL" id="KZV44876.1"/>
    </source>
</evidence>
<accession>A0A2Z7CJC8</accession>
<protein>
    <submittedName>
        <fullName evidence="2">Methionine gamma-lyase</fullName>
    </submittedName>
</protein>
<gene>
    <name evidence="2" type="ORF">F511_30317</name>
</gene>
<keyword evidence="2" id="KW-0456">Lyase</keyword>
<dbReference type="EMBL" id="KQ996484">
    <property type="protein sequence ID" value="KZV44876.1"/>
    <property type="molecule type" value="Genomic_DNA"/>
</dbReference>
<evidence type="ECO:0000313" key="3">
    <source>
        <dbReference type="Proteomes" id="UP000250235"/>
    </source>
</evidence>
<dbReference type="AlphaFoldDB" id="A0A2Z7CJC8"/>
<name>A0A2Z7CJC8_9LAMI</name>
<organism evidence="2 3">
    <name type="scientific">Dorcoceras hygrometricum</name>
    <dbReference type="NCBI Taxonomy" id="472368"/>
    <lineage>
        <taxon>Eukaryota</taxon>
        <taxon>Viridiplantae</taxon>
        <taxon>Streptophyta</taxon>
        <taxon>Embryophyta</taxon>
        <taxon>Tracheophyta</taxon>
        <taxon>Spermatophyta</taxon>
        <taxon>Magnoliopsida</taxon>
        <taxon>eudicotyledons</taxon>
        <taxon>Gunneridae</taxon>
        <taxon>Pentapetalae</taxon>
        <taxon>asterids</taxon>
        <taxon>lamiids</taxon>
        <taxon>Lamiales</taxon>
        <taxon>Gesneriaceae</taxon>
        <taxon>Didymocarpoideae</taxon>
        <taxon>Trichosporeae</taxon>
        <taxon>Loxocarpinae</taxon>
        <taxon>Dorcoceras</taxon>
    </lineage>
</organism>
<feature type="compositionally biased region" description="Polar residues" evidence="1">
    <location>
        <begin position="471"/>
        <end position="480"/>
    </location>
</feature>
<feature type="region of interest" description="Disordered" evidence="1">
    <location>
        <begin position="435"/>
        <end position="480"/>
    </location>
</feature>
<evidence type="ECO:0000256" key="1">
    <source>
        <dbReference type="SAM" id="MobiDB-lite"/>
    </source>
</evidence>
<reference evidence="2 3" key="1">
    <citation type="journal article" date="2015" name="Proc. Natl. Acad. Sci. U.S.A.">
        <title>The resurrection genome of Boea hygrometrica: A blueprint for survival of dehydration.</title>
        <authorList>
            <person name="Xiao L."/>
            <person name="Yang G."/>
            <person name="Zhang L."/>
            <person name="Yang X."/>
            <person name="Zhao S."/>
            <person name="Ji Z."/>
            <person name="Zhou Q."/>
            <person name="Hu M."/>
            <person name="Wang Y."/>
            <person name="Chen M."/>
            <person name="Xu Y."/>
            <person name="Jin H."/>
            <person name="Xiao X."/>
            <person name="Hu G."/>
            <person name="Bao F."/>
            <person name="Hu Y."/>
            <person name="Wan P."/>
            <person name="Li L."/>
            <person name="Deng X."/>
            <person name="Kuang T."/>
            <person name="Xiang C."/>
            <person name="Zhu J.K."/>
            <person name="Oliver M.J."/>
            <person name="He Y."/>
        </authorList>
    </citation>
    <scope>NUCLEOTIDE SEQUENCE [LARGE SCALE GENOMIC DNA]</scope>
    <source>
        <strain evidence="3">cv. XS01</strain>
    </source>
</reference>
<keyword evidence="3" id="KW-1185">Reference proteome</keyword>
<sequence length="480" mass="53133">MDQIGARLVELESYFQTRTFPTSFGAGGWSENGAIIVKLGEDETEQVPGGLEADLFTLILAGSPATCVDAVNRTIDIEEGVRVLFHCSRVSREDRLGNLILLPSLSSLEGIFSSLVVRSERLEEFIFDSVLKMDDEGMVRMFNTLENSGQRGFFEVSGSVFEEALTRSDEYKRPLATLAATRTGGQDTRLKIFIAPSDSESTVSLKIPEIRKNQRAKRTKLMKPLSATPATYSDLEKAASKNLSLQIQPPNVQAGQQSMAYGSGMVFPPVEIREINWATHFLPKIDPAAKGKEILEAFSRPNPKSIVYWWFNQLGNTCPQKWLYLIDGNDSGLRMYEEQLQGAVGKNWKEFDKASPSANRDLMCILFLEIELKQITNQYRFQHFIAGLPILVPESSTSGNFSQDDTPGVTWAEVCTLFKLGTTAQAKEAEKAMTEQSAQEIIAAPLGEQPAPQPDTGDEHQAQADFIPHSPTDSVYKTAT</sequence>
<proteinExistence type="predicted"/>
<dbReference type="Proteomes" id="UP000250235">
    <property type="component" value="Unassembled WGS sequence"/>
</dbReference>